<reference evidence="5" key="2">
    <citation type="journal article" date="2023" name="Plants (Basel)">
        <title>Annotation of the Turnera subulata (Passifloraceae) Draft Genome Reveals the S-Locus Evolved after the Divergence of Turneroideae from Passifloroideae in a Stepwise Manner.</title>
        <authorList>
            <person name="Henning P.M."/>
            <person name="Roalson E.H."/>
            <person name="Mir W."/>
            <person name="McCubbin A.G."/>
            <person name="Shore J.S."/>
        </authorList>
    </citation>
    <scope>NUCLEOTIDE SEQUENCE</scope>
    <source>
        <strain evidence="5">F60SS</strain>
    </source>
</reference>
<gene>
    <name evidence="5" type="ORF">Tsubulata_015717</name>
</gene>
<dbReference type="InterPro" id="IPR036514">
    <property type="entry name" value="SGNH_hydro_sf"/>
</dbReference>
<reference evidence="5" key="1">
    <citation type="submission" date="2022-02" db="EMBL/GenBank/DDBJ databases">
        <authorList>
            <person name="Henning P.M."/>
            <person name="McCubbin A.G."/>
            <person name="Shore J.S."/>
        </authorList>
    </citation>
    <scope>NUCLEOTIDE SEQUENCE</scope>
    <source>
        <strain evidence="5">F60SS</strain>
        <tissue evidence="5">Leaves</tissue>
    </source>
</reference>
<evidence type="ECO:0000256" key="3">
    <source>
        <dbReference type="ARBA" id="ARBA00022963"/>
    </source>
</evidence>
<dbReference type="OrthoDB" id="1600564at2759"/>
<name>A0A9Q0FFL5_9ROSI</name>
<comment type="caution">
    <text evidence="5">The sequence shown here is derived from an EMBL/GenBank/DDBJ whole genome shotgun (WGS) entry which is preliminary data.</text>
</comment>
<evidence type="ECO:0000256" key="1">
    <source>
        <dbReference type="ARBA" id="ARBA00008668"/>
    </source>
</evidence>
<dbReference type="GO" id="GO:0016042">
    <property type="term" value="P:lipid catabolic process"/>
    <property type="evidence" value="ECO:0007669"/>
    <property type="project" value="UniProtKB-KW"/>
</dbReference>
<dbReference type="Gene3D" id="3.40.50.1110">
    <property type="entry name" value="SGNH hydrolase"/>
    <property type="match status" value="1"/>
</dbReference>
<keyword evidence="2" id="KW-0378">Hydrolase</keyword>
<evidence type="ECO:0000313" key="5">
    <source>
        <dbReference type="EMBL" id="KAJ4829462.1"/>
    </source>
</evidence>
<comment type="similarity">
    <text evidence="1">Belongs to the 'GDSL' lipolytic enzyme family.</text>
</comment>
<keyword evidence="3" id="KW-0443">Lipid metabolism</keyword>
<sequence>MESCSVFSFPLFLLVVMMTLAFHSADATTDRTVLFIFGDSTVDVGTINDPKNVGLKCPYGIDYPGNISTGRFSNGYNLADELARRMGHDQSPPPFRLNADGTVANLNYSVGMNFACGAAGIYSSTGEILVPDILQFGRVRNSIKDVLGEQETQKLLSKALFIVSVGGDDFFAYLLKSGNKSVDGAINFLLDLTYNYGKQLENLYGFGARKFGIVGLPPLGNCPYVHAQLSCEQEAILNLMVKLFSINTNTMLKEYLPDGIEYSFGNVFDLFNDVINNPSNNFSDVRTACWNGEPGWTEGGQTCKHWKGTICDDRDQYLFFDGIHPTQKAAGVAAEALYSGGKNYVEPINFRDLASSGSTDPTQKAAEFGASSLPGRKTKYVSTH</sequence>
<evidence type="ECO:0008006" key="7">
    <source>
        <dbReference type="Google" id="ProtNLM"/>
    </source>
</evidence>
<dbReference type="PANTHER" id="PTHR45648">
    <property type="entry name" value="GDSL LIPASE/ACYLHYDROLASE FAMILY PROTEIN (AFU_ORTHOLOGUE AFUA_4G14700)"/>
    <property type="match status" value="1"/>
</dbReference>
<dbReference type="PANTHER" id="PTHR45648:SF180">
    <property type="entry name" value="OS04G0561800 PROTEIN"/>
    <property type="match status" value="1"/>
</dbReference>
<dbReference type="AlphaFoldDB" id="A0A9Q0FFL5"/>
<keyword evidence="3" id="KW-0442">Lipid degradation</keyword>
<keyword evidence="4" id="KW-0732">Signal</keyword>
<evidence type="ECO:0000256" key="2">
    <source>
        <dbReference type="ARBA" id="ARBA00022801"/>
    </source>
</evidence>
<feature type="signal peptide" evidence="4">
    <location>
        <begin position="1"/>
        <end position="27"/>
    </location>
</feature>
<evidence type="ECO:0000313" key="6">
    <source>
        <dbReference type="Proteomes" id="UP001141552"/>
    </source>
</evidence>
<dbReference type="GO" id="GO:0016788">
    <property type="term" value="F:hydrolase activity, acting on ester bonds"/>
    <property type="evidence" value="ECO:0007669"/>
    <property type="project" value="InterPro"/>
</dbReference>
<feature type="chain" id="PRO_5040173771" description="GDSL esterase/lipase" evidence="4">
    <location>
        <begin position="28"/>
        <end position="384"/>
    </location>
</feature>
<dbReference type="InterPro" id="IPR001087">
    <property type="entry name" value="GDSL"/>
</dbReference>
<proteinExistence type="inferred from homology"/>
<accession>A0A9Q0FFL5</accession>
<evidence type="ECO:0000256" key="4">
    <source>
        <dbReference type="SAM" id="SignalP"/>
    </source>
</evidence>
<dbReference type="InterPro" id="IPR051058">
    <property type="entry name" value="GDSL_Est/Lipase"/>
</dbReference>
<protein>
    <recommendedName>
        <fullName evidence="7">GDSL esterase/lipase</fullName>
    </recommendedName>
</protein>
<dbReference type="Pfam" id="PF00657">
    <property type="entry name" value="Lipase_GDSL"/>
    <property type="match status" value="1"/>
</dbReference>
<keyword evidence="6" id="KW-1185">Reference proteome</keyword>
<organism evidence="5 6">
    <name type="scientific">Turnera subulata</name>
    <dbReference type="NCBI Taxonomy" id="218843"/>
    <lineage>
        <taxon>Eukaryota</taxon>
        <taxon>Viridiplantae</taxon>
        <taxon>Streptophyta</taxon>
        <taxon>Embryophyta</taxon>
        <taxon>Tracheophyta</taxon>
        <taxon>Spermatophyta</taxon>
        <taxon>Magnoliopsida</taxon>
        <taxon>eudicotyledons</taxon>
        <taxon>Gunneridae</taxon>
        <taxon>Pentapetalae</taxon>
        <taxon>rosids</taxon>
        <taxon>fabids</taxon>
        <taxon>Malpighiales</taxon>
        <taxon>Passifloraceae</taxon>
        <taxon>Turnera</taxon>
    </lineage>
</organism>
<dbReference type="EMBL" id="JAKUCV010005896">
    <property type="protein sequence ID" value="KAJ4829462.1"/>
    <property type="molecule type" value="Genomic_DNA"/>
</dbReference>
<dbReference type="Proteomes" id="UP001141552">
    <property type="component" value="Unassembled WGS sequence"/>
</dbReference>